<evidence type="ECO:0000259" key="2">
    <source>
        <dbReference type="PROSITE" id="PS50110"/>
    </source>
</evidence>
<feature type="domain" description="Response regulatory" evidence="2">
    <location>
        <begin position="4"/>
        <end position="120"/>
    </location>
</feature>
<dbReference type="PROSITE" id="PS50110">
    <property type="entry name" value="RESPONSE_REGULATORY"/>
    <property type="match status" value="1"/>
</dbReference>
<dbReference type="PROSITE" id="PS50930">
    <property type="entry name" value="HTH_LYTTR"/>
    <property type="match status" value="1"/>
</dbReference>
<protein>
    <submittedName>
        <fullName evidence="4">DNA-binding response regulator</fullName>
    </submittedName>
</protein>
<dbReference type="SMART" id="SM00448">
    <property type="entry name" value="REC"/>
    <property type="match status" value="1"/>
</dbReference>
<gene>
    <name evidence="4" type="ORF">AM1BK_38400</name>
</gene>
<dbReference type="GO" id="GO:0003677">
    <property type="term" value="F:DNA binding"/>
    <property type="evidence" value="ECO:0007669"/>
    <property type="project" value="UniProtKB-KW"/>
</dbReference>
<evidence type="ECO:0000256" key="1">
    <source>
        <dbReference type="PROSITE-ProRule" id="PRU00169"/>
    </source>
</evidence>
<dbReference type="PANTHER" id="PTHR37299">
    <property type="entry name" value="TRANSCRIPTIONAL REGULATOR-RELATED"/>
    <property type="match status" value="1"/>
</dbReference>
<dbReference type="InterPro" id="IPR046947">
    <property type="entry name" value="LytR-like"/>
</dbReference>
<evidence type="ECO:0000259" key="3">
    <source>
        <dbReference type="PROSITE" id="PS50930"/>
    </source>
</evidence>
<dbReference type="InterPro" id="IPR011006">
    <property type="entry name" value="CheY-like_superfamily"/>
</dbReference>
<accession>A0ABQ3N968</accession>
<dbReference type="Gene3D" id="2.40.50.1020">
    <property type="entry name" value="LytTr DNA-binding domain"/>
    <property type="match status" value="1"/>
</dbReference>
<feature type="domain" description="HTH LytTR-type" evidence="3">
    <location>
        <begin position="146"/>
        <end position="252"/>
    </location>
</feature>
<dbReference type="Proteomes" id="UP000637074">
    <property type="component" value="Unassembled WGS sequence"/>
</dbReference>
<organism evidence="4 5">
    <name type="scientific">Neobacillus kokaensis</name>
    <dbReference type="NCBI Taxonomy" id="2759023"/>
    <lineage>
        <taxon>Bacteria</taxon>
        <taxon>Bacillati</taxon>
        <taxon>Bacillota</taxon>
        <taxon>Bacilli</taxon>
        <taxon>Bacillales</taxon>
        <taxon>Bacillaceae</taxon>
        <taxon>Neobacillus</taxon>
    </lineage>
</organism>
<feature type="modified residue" description="4-aspartylphosphate" evidence="1">
    <location>
        <position position="55"/>
    </location>
</feature>
<name>A0ABQ3N968_9BACI</name>
<evidence type="ECO:0000313" key="5">
    <source>
        <dbReference type="Proteomes" id="UP000637074"/>
    </source>
</evidence>
<sequence>MKIHAMIAEDEPMARKELMYLLTQEDDVELCPNAETGEQLLQLYSEYDPDVIFLDIHMPGISGIEAAKHLMDQAVHFPPLIIFTSAYDEYAIQAFDMEAVDYLLKPFDEIRFQKAMKRLRNRLLQQERKLMEPYYSNFKSSGPAKFLIDDGERTAVLSPEMIYYAVPHKRMLEVHTKDRVILSRITLQELEKKLYGYPFFRTHRSYLVNLNYIKEITPWFNGTSNITLKDMEGIQIPVSRTARKMLFKMFEQNG</sequence>
<evidence type="ECO:0000313" key="4">
    <source>
        <dbReference type="EMBL" id="GHI00298.1"/>
    </source>
</evidence>
<proteinExistence type="predicted"/>
<dbReference type="InterPro" id="IPR001789">
    <property type="entry name" value="Sig_transdc_resp-reg_receiver"/>
</dbReference>
<dbReference type="InterPro" id="IPR007492">
    <property type="entry name" value="LytTR_DNA-bd_dom"/>
</dbReference>
<dbReference type="PANTHER" id="PTHR37299:SF1">
    <property type="entry name" value="STAGE 0 SPORULATION PROTEIN A HOMOLOG"/>
    <property type="match status" value="1"/>
</dbReference>
<keyword evidence="1" id="KW-0597">Phosphoprotein</keyword>
<keyword evidence="4" id="KW-0238">DNA-binding</keyword>
<keyword evidence="5" id="KW-1185">Reference proteome</keyword>
<dbReference type="SUPFAM" id="SSF52172">
    <property type="entry name" value="CheY-like"/>
    <property type="match status" value="1"/>
</dbReference>
<dbReference type="EMBL" id="BNDS01000020">
    <property type="protein sequence ID" value="GHI00298.1"/>
    <property type="molecule type" value="Genomic_DNA"/>
</dbReference>
<dbReference type="RefSeq" id="WP_191275614.1">
    <property type="nucleotide sequence ID" value="NZ_BNDS01000020.1"/>
</dbReference>
<dbReference type="Gene3D" id="3.40.50.2300">
    <property type="match status" value="1"/>
</dbReference>
<dbReference type="SMART" id="SM00850">
    <property type="entry name" value="LytTR"/>
    <property type="match status" value="1"/>
</dbReference>
<comment type="caution">
    <text evidence="4">The sequence shown here is derived from an EMBL/GenBank/DDBJ whole genome shotgun (WGS) entry which is preliminary data.</text>
</comment>
<dbReference type="CDD" id="cd17532">
    <property type="entry name" value="REC_LytTR_AlgR-like"/>
    <property type="match status" value="1"/>
</dbReference>
<dbReference type="Pfam" id="PF04397">
    <property type="entry name" value="LytTR"/>
    <property type="match status" value="1"/>
</dbReference>
<dbReference type="Pfam" id="PF00072">
    <property type="entry name" value="Response_reg"/>
    <property type="match status" value="1"/>
</dbReference>
<reference evidence="4 5" key="1">
    <citation type="journal article" date="2022" name="Int. J. Syst. Evol. Microbiol.">
        <title>Neobacillus kokaensis sp. nov., isolated from soil.</title>
        <authorList>
            <person name="Yuki K."/>
            <person name="Matsubara H."/>
            <person name="Yamaguchi S."/>
        </authorList>
    </citation>
    <scope>NUCLEOTIDE SEQUENCE [LARGE SCALE GENOMIC DNA]</scope>
    <source>
        <strain evidence="4 5">LOB 377</strain>
    </source>
</reference>